<gene>
    <name evidence="3" type="ORF">NOSIN_20065</name>
</gene>
<keyword evidence="2" id="KW-1133">Transmembrane helix</keyword>
<organism evidence="3 4">
    <name type="scientific">Nocardiopsis sinuspersici</name>
    <dbReference type="NCBI Taxonomy" id="501010"/>
    <lineage>
        <taxon>Bacteria</taxon>
        <taxon>Bacillati</taxon>
        <taxon>Actinomycetota</taxon>
        <taxon>Actinomycetes</taxon>
        <taxon>Streptosporangiales</taxon>
        <taxon>Nocardiopsidaceae</taxon>
        <taxon>Nocardiopsis</taxon>
    </lineage>
</organism>
<feature type="transmembrane region" description="Helical" evidence="2">
    <location>
        <begin position="84"/>
        <end position="106"/>
    </location>
</feature>
<dbReference type="OrthoDB" id="10019546at2"/>
<dbReference type="RefSeq" id="WP_077692273.1">
    <property type="nucleotide sequence ID" value="NZ_MCOK01000001.1"/>
</dbReference>
<keyword evidence="4" id="KW-1185">Reference proteome</keyword>
<comment type="caution">
    <text evidence="3">The sequence shown here is derived from an EMBL/GenBank/DDBJ whole genome shotgun (WGS) entry which is preliminary data.</text>
</comment>
<feature type="transmembrane region" description="Helical" evidence="2">
    <location>
        <begin position="6"/>
        <end position="27"/>
    </location>
</feature>
<evidence type="ECO:0000256" key="2">
    <source>
        <dbReference type="SAM" id="Phobius"/>
    </source>
</evidence>
<sequence length="170" mass="17540">MVSLVLNLLFYSLPLLVCGVVALLRAAGSPSGRGLVFAGGGLLVLAALVTGGWEVWTWSRFSGPHSSFSWRMAMPPPLLPSTTMAYGAGRALLLTAALALLLFGVLSARRHQRAAPAADPGHQQPTGPGHPSRPGRPHDGFRPQAPAPGRPPASPPGSGPPRGQGPRIDG</sequence>
<protein>
    <submittedName>
        <fullName evidence="3">Uncharacterized protein</fullName>
    </submittedName>
</protein>
<feature type="transmembrane region" description="Helical" evidence="2">
    <location>
        <begin position="34"/>
        <end position="53"/>
    </location>
</feature>
<evidence type="ECO:0000256" key="1">
    <source>
        <dbReference type="SAM" id="MobiDB-lite"/>
    </source>
</evidence>
<feature type="compositionally biased region" description="Low complexity" evidence="1">
    <location>
        <begin position="120"/>
        <end position="132"/>
    </location>
</feature>
<feature type="compositionally biased region" description="Pro residues" evidence="1">
    <location>
        <begin position="145"/>
        <end position="159"/>
    </location>
</feature>
<feature type="region of interest" description="Disordered" evidence="1">
    <location>
        <begin position="113"/>
        <end position="170"/>
    </location>
</feature>
<proteinExistence type="predicted"/>
<evidence type="ECO:0000313" key="3">
    <source>
        <dbReference type="EMBL" id="OOC55841.1"/>
    </source>
</evidence>
<dbReference type="Proteomes" id="UP000189004">
    <property type="component" value="Unassembled WGS sequence"/>
</dbReference>
<dbReference type="AlphaFoldDB" id="A0A1V3C4Y1"/>
<dbReference type="EMBL" id="MCOK01000001">
    <property type="protein sequence ID" value="OOC55841.1"/>
    <property type="molecule type" value="Genomic_DNA"/>
</dbReference>
<accession>A0A1V3C4Y1</accession>
<keyword evidence="2" id="KW-0812">Transmembrane</keyword>
<reference evidence="4" key="1">
    <citation type="submission" date="2016-08" db="EMBL/GenBank/DDBJ databases">
        <authorList>
            <person name="Tokovenko B."/>
            <person name="Kalinowski J."/>
        </authorList>
    </citation>
    <scope>NUCLEOTIDE SEQUENCE [LARGE SCALE GENOMIC DNA]</scope>
    <source>
        <strain evidence="4">UTMC102</strain>
    </source>
</reference>
<evidence type="ECO:0000313" key="4">
    <source>
        <dbReference type="Proteomes" id="UP000189004"/>
    </source>
</evidence>
<name>A0A1V3C4Y1_9ACTN</name>
<keyword evidence="2" id="KW-0472">Membrane</keyword>